<proteinExistence type="predicted"/>
<dbReference type="EMBL" id="KY684083">
    <property type="protein sequence ID" value="ARF08477.1"/>
    <property type="molecule type" value="Genomic_DNA"/>
</dbReference>
<protein>
    <submittedName>
        <fullName evidence="1">Uncharacterized protein</fullName>
    </submittedName>
</protein>
<evidence type="ECO:0000313" key="1">
    <source>
        <dbReference type="EMBL" id="ARF08477.1"/>
    </source>
</evidence>
<accession>A0A1V0S9T1</accession>
<sequence>MKEDYVEMILSFFFLGEIREIGCLRLVCKLFYDVITNVKYKDTNLLKCENNYFYYIGKRLNLDKDLLNIYRDQLILERSYIRSVLLGKENLESISSNFKEKRIKSKSGLKFYSSNYQLRSDYVKWCKINGFPILMCDELSMENSFTTFLILERDEVECFRTFSKLTDGLLSHNIEKNMSIVSEMLTKSMLAHGRTINEFNFLKYFEWCKSYNAKSSIVEYHDLDCDCRACYREQYEDT</sequence>
<name>A0A1V0S9T1_9VIRU</name>
<reference evidence="1" key="1">
    <citation type="journal article" date="2017" name="Science">
        <title>Giant viruses with an expanded complement of translation system components.</title>
        <authorList>
            <person name="Schulz F."/>
            <person name="Yutin N."/>
            <person name="Ivanova N.N."/>
            <person name="Ortega D.R."/>
            <person name="Lee T.K."/>
            <person name="Vierheilig J."/>
            <person name="Daims H."/>
            <person name="Horn M."/>
            <person name="Wagner M."/>
            <person name="Jensen G.J."/>
            <person name="Kyrpides N.C."/>
            <person name="Koonin E.V."/>
            <person name="Woyke T."/>
        </authorList>
    </citation>
    <scope>NUCLEOTIDE SEQUENCE</scope>
    <source>
        <strain evidence="1">CTV1</strain>
    </source>
</reference>
<gene>
    <name evidence="1" type="ORF">Catovirus_1_527</name>
</gene>
<organism evidence="1">
    <name type="scientific">Catovirus CTV1</name>
    <dbReference type="NCBI Taxonomy" id="1977631"/>
    <lineage>
        <taxon>Viruses</taxon>
        <taxon>Varidnaviria</taxon>
        <taxon>Bamfordvirae</taxon>
        <taxon>Nucleocytoviricota</taxon>
        <taxon>Megaviricetes</taxon>
        <taxon>Imitervirales</taxon>
        <taxon>Mimiviridae</taxon>
        <taxon>Klosneuvirinae</taxon>
        <taxon>Catovirus</taxon>
    </lineage>
</organism>